<dbReference type="Gene3D" id="3.90.1150.10">
    <property type="entry name" value="Aspartate Aminotransferase, domain 1"/>
    <property type="match status" value="1"/>
</dbReference>
<dbReference type="Gene3D" id="3.40.640.10">
    <property type="entry name" value="Type I PLP-dependent aspartate aminotransferase-like (Major domain)"/>
    <property type="match status" value="1"/>
</dbReference>
<dbReference type="AlphaFoldDB" id="A0A9P6V0I9"/>
<dbReference type="InterPro" id="IPR015424">
    <property type="entry name" value="PyrdxlP-dep_Trfase"/>
</dbReference>
<dbReference type="InterPro" id="IPR015421">
    <property type="entry name" value="PyrdxlP-dep_Trfase_major"/>
</dbReference>
<gene>
    <name evidence="3" type="ORF">BGZ99_010028</name>
</gene>
<dbReference type="PANTHER" id="PTHR43686:SF1">
    <property type="entry name" value="AMINOTRAN_5 DOMAIN-CONTAINING PROTEIN"/>
    <property type="match status" value="1"/>
</dbReference>
<dbReference type="Proteomes" id="UP000738325">
    <property type="component" value="Unassembled WGS sequence"/>
</dbReference>
<feature type="region of interest" description="Disordered" evidence="1">
    <location>
        <begin position="549"/>
        <end position="583"/>
    </location>
</feature>
<feature type="region of interest" description="Disordered" evidence="1">
    <location>
        <begin position="758"/>
        <end position="840"/>
    </location>
</feature>
<feature type="compositionally biased region" description="Basic and acidic residues" evidence="1">
    <location>
        <begin position="784"/>
        <end position="801"/>
    </location>
</feature>
<feature type="compositionally biased region" description="Low complexity" evidence="1">
    <location>
        <begin position="758"/>
        <end position="783"/>
    </location>
</feature>
<dbReference type="Pfam" id="PF00266">
    <property type="entry name" value="Aminotran_5"/>
    <property type="match status" value="1"/>
</dbReference>
<feature type="compositionally biased region" description="Polar residues" evidence="1">
    <location>
        <begin position="815"/>
        <end position="829"/>
    </location>
</feature>
<dbReference type="OrthoDB" id="420046at2759"/>
<dbReference type="SUPFAM" id="SSF53383">
    <property type="entry name" value="PLP-dependent transferases"/>
    <property type="match status" value="2"/>
</dbReference>
<evidence type="ECO:0000313" key="4">
    <source>
        <dbReference type="Proteomes" id="UP000738325"/>
    </source>
</evidence>
<reference evidence="3" key="1">
    <citation type="journal article" date="2020" name="Fungal Divers.">
        <title>Resolving the Mortierellaceae phylogeny through synthesis of multi-gene phylogenetics and phylogenomics.</title>
        <authorList>
            <person name="Vandepol N."/>
            <person name="Liber J."/>
            <person name="Desiro A."/>
            <person name="Na H."/>
            <person name="Kennedy M."/>
            <person name="Barry K."/>
            <person name="Grigoriev I.V."/>
            <person name="Miller A.N."/>
            <person name="O'Donnell K."/>
            <person name="Stajich J.E."/>
            <person name="Bonito G."/>
        </authorList>
    </citation>
    <scope>NUCLEOTIDE SEQUENCE</scope>
    <source>
        <strain evidence="3">REB-010B</strain>
    </source>
</reference>
<feature type="domain" description="Aminotransferase class V" evidence="2">
    <location>
        <begin position="216"/>
        <end position="314"/>
    </location>
</feature>
<proteinExistence type="predicted"/>
<dbReference type="InterPro" id="IPR000192">
    <property type="entry name" value="Aminotrans_V_dom"/>
</dbReference>
<evidence type="ECO:0000313" key="3">
    <source>
        <dbReference type="EMBL" id="KAG0329917.1"/>
    </source>
</evidence>
<evidence type="ECO:0000256" key="1">
    <source>
        <dbReference type="SAM" id="MobiDB-lite"/>
    </source>
</evidence>
<dbReference type="PANTHER" id="PTHR43686">
    <property type="entry name" value="SULFURTRANSFERASE-RELATED"/>
    <property type="match status" value="1"/>
</dbReference>
<dbReference type="EMBL" id="JAAAIP010000009">
    <property type="protein sequence ID" value="KAG0329917.1"/>
    <property type="molecule type" value="Genomic_DNA"/>
</dbReference>
<name>A0A9P6V0I9_9FUNG</name>
<dbReference type="InterPro" id="IPR015422">
    <property type="entry name" value="PyrdxlP-dep_Trfase_small"/>
</dbReference>
<feature type="compositionally biased region" description="Basic and acidic residues" evidence="1">
    <location>
        <begin position="549"/>
        <end position="558"/>
    </location>
</feature>
<evidence type="ECO:0000259" key="2">
    <source>
        <dbReference type="Pfam" id="PF00266"/>
    </source>
</evidence>
<accession>A0A9P6V0I9</accession>
<protein>
    <recommendedName>
        <fullName evidence="2">Aminotransferase class V domain-containing protein</fullName>
    </recommendedName>
</protein>
<keyword evidence="4" id="KW-1185">Reference proteome</keyword>
<comment type="caution">
    <text evidence="3">The sequence shown here is derived from an EMBL/GenBank/DDBJ whole genome shotgun (WGS) entry which is preliminary data.</text>
</comment>
<feature type="region of interest" description="Disordered" evidence="1">
    <location>
        <begin position="152"/>
        <end position="176"/>
    </location>
</feature>
<sequence>MDPRVQLADWAKLRQKNPSLFMEEIRDNIITAPTIANPPFGKKKSIYTDFFASSKPLRRVEAIMAESVLPYYANTHTSTTSSSKSTSASVKCARETIGRCTNAITTPGHEHEAAIIFCGDGSTAAINKIRNVFRLGDTAYWIRKALSESISSSPSTMTTLSTTPPSHANTSLSPSSSITESESLRLHTLTGLLSPSPSSLYRGWSGELPEQHRPVVFLSIQEHHSNLLPWRESCADVVVIPEDDTTHQLDLKVLEQQLIAHQDRPLKLGTFSAGSNLTGVLNDTVVISELLHKYGAFAFYDFAGVGPYITIDMNPPPSSQHSDDSHATSASKKNLAYKDGVFISTHKFLGGPGGSGILVARLEVFDWINQHSATDRNECFPDTPGGGTVDMVIQGQHKYSPDVIHREEAGTPNILATIRTGLVFQLQDIVGPEWILQKEYEQARKIMARLCAPAMKERGVFVLGASERDRVAVFSLTVAAPPSRFRSRDQARPLQIHYALLSTIMNDFFGVEMRGGCMCAGPYASQLLNFDEIKEAAFWKLLLGDSRNNEKQDSRRPEGGLGGNAADATAITAPSTDSHHLKDKSGIHITNRSHNIHQQDLCSKSLKPGFVRFSFSYFSKDKDIEFVVQSLEWVAQYGYLLVPLYQLDARSGIWSVREAVRNLVLKEIPPKLKEGASREYCIPTAINCIHGLKRLFSEQSKFAPHSASIITSLHPPLLQVESVGVDEQNSRWSGSGVFGSLQQAKKSLVDLFSTGGSGSLRSSSSMTTSPTLSPPSFSLSLLRNESDHAIGSHNSDSEGKNLRHRRHHSTPMPLMTNNSSCDVSRTSPDQDGRISASSTTMSASTLGLPSLAHTITSSDSGSSSRTLVKKASFLSSKWYTADKDRQLMAEALKELAWDRLEAEVNAVEISELAMDLRWFVTPLEVARFYTQELATLSSSSSLFPKRTK</sequence>
<organism evidence="3 4">
    <name type="scientific">Dissophora globulifera</name>
    <dbReference type="NCBI Taxonomy" id="979702"/>
    <lineage>
        <taxon>Eukaryota</taxon>
        <taxon>Fungi</taxon>
        <taxon>Fungi incertae sedis</taxon>
        <taxon>Mucoromycota</taxon>
        <taxon>Mortierellomycotina</taxon>
        <taxon>Mortierellomycetes</taxon>
        <taxon>Mortierellales</taxon>
        <taxon>Mortierellaceae</taxon>
        <taxon>Dissophora</taxon>
    </lineage>
</organism>